<evidence type="ECO:0000256" key="3">
    <source>
        <dbReference type="ARBA" id="ARBA00022842"/>
    </source>
</evidence>
<dbReference type="PANTHER" id="PTHR43046:SF12">
    <property type="entry name" value="GDP-MANNOSE MANNOSYL HYDROLASE"/>
    <property type="match status" value="1"/>
</dbReference>
<evidence type="ECO:0000313" key="5">
    <source>
        <dbReference type="EMBL" id="BCB82219.1"/>
    </source>
</evidence>
<name>A0A6F8Y861_9ACTN</name>
<keyword evidence="6" id="KW-1185">Reference proteome</keyword>
<comment type="cofactor">
    <cofactor evidence="1">
        <name>Mg(2+)</name>
        <dbReference type="ChEBI" id="CHEBI:18420"/>
    </cofactor>
</comment>
<dbReference type="KEGG" id="pfla:Pflav_086290"/>
<reference evidence="5 6" key="2">
    <citation type="submission" date="2020-03" db="EMBL/GenBank/DDBJ databases">
        <authorList>
            <person name="Ichikawa N."/>
            <person name="Kimura A."/>
            <person name="Kitahashi Y."/>
            <person name="Uohara A."/>
        </authorList>
    </citation>
    <scope>NUCLEOTIDE SEQUENCE [LARGE SCALE GENOMIC DNA]</scope>
    <source>
        <strain evidence="5 6">NBRC 107702</strain>
    </source>
</reference>
<dbReference type="CDD" id="cd04685">
    <property type="entry name" value="NUDIX_Hydrolase"/>
    <property type="match status" value="1"/>
</dbReference>
<accession>A0A6F8Y861</accession>
<dbReference type="PROSITE" id="PS51462">
    <property type="entry name" value="NUDIX"/>
    <property type="match status" value="1"/>
</dbReference>
<evidence type="ECO:0000256" key="2">
    <source>
        <dbReference type="ARBA" id="ARBA00022801"/>
    </source>
</evidence>
<keyword evidence="2" id="KW-0378">Hydrolase</keyword>
<proteinExistence type="predicted"/>
<dbReference type="Pfam" id="PF00293">
    <property type="entry name" value="NUDIX"/>
    <property type="match status" value="1"/>
</dbReference>
<dbReference type="GO" id="GO:0016787">
    <property type="term" value="F:hydrolase activity"/>
    <property type="evidence" value="ECO:0007669"/>
    <property type="project" value="UniProtKB-KW"/>
</dbReference>
<evidence type="ECO:0000259" key="4">
    <source>
        <dbReference type="PROSITE" id="PS51462"/>
    </source>
</evidence>
<dbReference type="AlphaFoldDB" id="A0A6F8Y861"/>
<dbReference type="SUPFAM" id="SSF55811">
    <property type="entry name" value="Nudix"/>
    <property type="match status" value="1"/>
</dbReference>
<dbReference type="PROSITE" id="PS00893">
    <property type="entry name" value="NUDIX_BOX"/>
    <property type="match status" value="1"/>
</dbReference>
<dbReference type="PANTHER" id="PTHR43046">
    <property type="entry name" value="GDP-MANNOSE MANNOSYL HYDROLASE"/>
    <property type="match status" value="1"/>
</dbReference>
<feature type="domain" description="Nudix hydrolase" evidence="4">
    <location>
        <begin position="1"/>
        <end position="136"/>
    </location>
</feature>
<reference evidence="5 6" key="1">
    <citation type="submission" date="2020-03" db="EMBL/GenBank/DDBJ databases">
        <title>Whole genome shotgun sequence of Phytohabitans flavus NBRC 107702.</title>
        <authorList>
            <person name="Komaki H."/>
            <person name="Tamura T."/>
        </authorList>
    </citation>
    <scope>NUCLEOTIDE SEQUENCE [LARGE SCALE GENOMIC DNA]</scope>
    <source>
        <strain evidence="5 6">NBRC 107702</strain>
    </source>
</reference>
<organism evidence="5 6">
    <name type="scientific">Phytohabitans flavus</name>
    <dbReference type="NCBI Taxonomy" id="1076124"/>
    <lineage>
        <taxon>Bacteria</taxon>
        <taxon>Bacillati</taxon>
        <taxon>Actinomycetota</taxon>
        <taxon>Actinomycetes</taxon>
        <taxon>Micromonosporales</taxon>
        <taxon>Micromonosporaceae</taxon>
    </lineage>
</organism>
<dbReference type="Gene3D" id="3.90.79.10">
    <property type="entry name" value="Nucleoside Triphosphate Pyrophosphohydrolase"/>
    <property type="match status" value="1"/>
</dbReference>
<gene>
    <name evidence="5" type="ORF">Pflav_086290</name>
</gene>
<dbReference type="InterPro" id="IPR020084">
    <property type="entry name" value="NUDIX_hydrolase_CS"/>
</dbReference>
<dbReference type="InterPro" id="IPR015797">
    <property type="entry name" value="NUDIX_hydrolase-like_dom_sf"/>
</dbReference>
<dbReference type="Proteomes" id="UP000502508">
    <property type="component" value="Chromosome"/>
</dbReference>
<dbReference type="EMBL" id="AP022870">
    <property type="protein sequence ID" value="BCB82219.1"/>
    <property type="molecule type" value="Genomic_DNA"/>
</dbReference>
<evidence type="ECO:0000256" key="1">
    <source>
        <dbReference type="ARBA" id="ARBA00001946"/>
    </source>
</evidence>
<evidence type="ECO:0000313" key="6">
    <source>
        <dbReference type="Proteomes" id="UP000502508"/>
    </source>
</evidence>
<dbReference type="InterPro" id="IPR000086">
    <property type="entry name" value="NUDIX_hydrolase_dom"/>
</dbReference>
<protein>
    <recommendedName>
        <fullName evidence="4">Nudix hydrolase domain-containing protein</fullName>
    </recommendedName>
</protein>
<keyword evidence="3" id="KW-0460">Magnesium</keyword>
<sequence>MLLVDGNDRVLLFRGFDPARPHHRFWFTPGGGLDSDESFAVGAARELAEETGLRLAPEELGAPVWDEVTEYPFDGQWYRQRQEFFLVRVRSWEVDTGGFDQVERDSIDDHRWWEVGELESTDERVYPKDLATLLRRLLPQGPALGGSLPAGGGGLSGLASGGALASDGGAGGVVPGSRVAGGGGSGGLASGGGLVVGDGAGAAASDGGLAAGDGAGVAEAPC</sequence>